<dbReference type="CDD" id="cd02440">
    <property type="entry name" value="AdoMet_MTases"/>
    <property type="match status" value="1"/>
</dbReference>
<evidence type="ECO:0000313" key="5">
    <source>
        <dbReference type="Proteomes" id="UP000236728"/>
    </source>
</evidence>
<dbReference type="Gene3D" id="3.40.50.150">
    <property type="entry name" value="Vaccinia Virus protein VP39"/>
    <property type="match status" value="1"/>
</dbReference>
<organism evidence="4 5">
    <name type="scientific">Bryocella elongata</name>
    <dbReference type="NCBI Taxonomy" id="863522"/>
    <lineage>
        <taxon>Bacteria</taxon>
        <taxon>Pseudomonadati</taxon>
        <taxon>Acidobacteriota</taxon>
        <taxon>Terriglobia</taxon>
        <taxon>Terriglobales</taxon>
        <taxon>Acidobacteriaceae</taxon>
        <taxon>Bryocella</taxon>
    </lineage>
</organism>
<keyword evidence="5" id="KW-1185">Reference proteome</keyword>
<proteinExistence type="predicted"/>
<gene>
    <name evidence="4" type="ORF">SAMN05421819_3908</name>
</gene>
<evidence type="ECO:0000313" key="4">
    <source>
        <dbReference type="EMBL" id="SEG62654.1"/>
    </source>
</evidence>
<dbReference type="GO" id="GO:0032259">
    <property type="term" value="P:methylation"/>
    <property type="evidence" value="ECO:0007669"/>
    <property type="project" value="UniProtKB-KW"/>
</dbReference>
<dbReference type="GO" id="GO:0008757">
    <property type="term" value="F:S-adenosylmethionine-dependent methyltransferase activity"/>
    <property type="evidence" value="ECO:0007669"/>
    <property type="project" value="TreeGrafter"/>
</dbReference>
<reference evidence="4 5" key="1">
    <citation type="submission" date="2016-10" db="EMBL/GenBank/DDBJ databases">
        <authorList>
            <person name="de Groot N.N."/>
        </authorList>
    </citation>
    <scope>NUCLEOTIDE SEQUENCE [LARGE SCALE GENOMIC DNA]</scope>
    <source>
        <strain evidence="4 5">DSM 22489</strain>
    </source>
</reference>
<evidence type="ECO:0000256" key="1">
    <source>
        <dbReference type="ARBA" id="ARBA00022603"/>
    </source>
</evidence>
<keyword evidence="2 4" id="KW-0808">Transferase</keyword>
<dbReference type="SUPFAM" id="SSF53335">
    <property type="entry name" value="S-adenosyl-L-methionine-dependent methyltransferases"/>
    <property type="match status" value="1"/>
</dbReference>
<dbReference type="RefSeq" id="WP_103934745.1">
    <property type="nucleotide sequence ID" value="NZ_FNVA01000007.1"/>
</dbReference>
<evidence type="ECO:0000256" key="2">
    <source>
        <dbReference type="ARBA" id="ARBA00022679"/>
    </source>
</evidence>
<dbReference type="GO" id="GO:0008171">
    <property type="term" value="F:O-methyltransferase activity"/>
    <property type="evidence" value="ECO:0007669"/>
    <property type="project" value="InterPro"/>
</dbReference>
<dbReference type="AlphaFoldDB" id="A0A1H6BPP9"/>
<evidence type="ECO:0000256" key="3">
    <source>
        <dbReference type="ARBA" id="ARBA00022691"/>
    </source>
</evidence>
<keyword evidence="3" id="KW-0949">S-adenosyl-L-methionine</keyword>
<dbReference type="InterPro" id="IPR029063">
    <property type="entry name" value="SAM-dependent_MTases_sf"/>
</dbReference>
<dbReference type="PROSITE" id="PS51682">
    <property type="entry name" value="SAM_OMT_I"/>
    <property type="match status" value="1"/>
</dbReference>
<dbReference type="OrthoDB" id="9799672at2"/>
<dbReference type="InterPro" id="IPR050362">
    <property type="entry name" value="Cation-dep_OMT"/>
</dbReference>
<dbReference type="EMBL" id="FNVA01000007">
    <property type="protein sequence ID" value="SEG62654.1"/>
    <property type="molecule type" value="Genomic_DNA"/>
</dbReference>
<accession>A0A1H6BPP9</accession>
<dbReference type="InterPro" id="IPR002935">
    <property type="entry name" value="SAM_O-MeTrfase"/>
</dbReference>
<dbReference type="PANTHER" id="PTHR10509">
    <property type="entry name" value="O-METHYLTRANSFERASE-RELATED"/>
    <property type="match status" value="1"/>
</dbReference>
<dbReference type="PANTHER" id="PTHR10509:SF14">
    <property type="entry name" value="CAFFEOYL-COA O-METHYLTRANSFERASE 3-RELATED"/>
    <property type="match status" value="1"/>
</dbReference>
<dbReference type="Pfam" id="PF01596">
    <property type="entry name" value="Methyltransf_3"/>
    <property type="match status" value="1"/>
</dbReference>
<sequence length="225" mass="24113">MAELPREWVAVDDYVSEVLLGTDAVLEQTLATNGDAGLPSIDVSPAQGRFLELLALSMGAKRILELGTLGGYSTICLARALPKGKGKVISLEFSERHAEIARGNIARAGFADVVEVRVGPALESMRALLAEKPEPFDLVFLDADKDNNPHYLAMAMEMVRVGSVILIDNVVREGELANAASDDVRVQGQRQAIELMGKHPRLRGTVLQTVGDKGYDGFAMGVVVG</sequence>
<name>A0A1H6BPP9_9BACT</name>
<protein>
    <submittedName>
        <fullName evidence="4">Predicted O-methyltransferase YrrM</fullName>
    </submittedName>
</protein>
<dbReference type="Proteomes" id="UP000236728">
    <property type="component" value="Unassembled WGS sequence"/>
</dbReference>
<keyword evidence="1 4" id="KW-0489">Methyltransferase</keyword>